<accession>A0ABV9I8J8</accession>
<gene>
    <name evidence="2" type="ORF">ACFO0D_06730</name>
</gene>
<feature type="region of interest" description="Disordered" evidence="1">
    <location>
        <begin position="16"/>
        <end position="46"/>
    </location>
</feature>
<evidence type="ECO:0000313" key="3">
    <source>
        <dbReference type="Proteomes" id="UP001595952"/>
    </source>
</evidence>
<comment type="caution">
    <text evidence="2">The sequence shown here is derived from an EMBL/GenBank/DDBJ whole genome shotgun (WGS) entry which is preliminary data.</text>
</comment>
<organism evidence="2 3">
    <name type="scientific">Deinococcus hohokamensis</name>
    <dbReference type="NCBI Taxonomy" id="309883"/>
    <lineage>
        <taxon>Bacteria</taxon>
        <taxon>Thermotogati</taxon>
        <taxon>Deinococcota</taxon>
        <taxon>Deinococci</taxon>
        <taxon>Deinococcales</taxon>
        <taxon>Deinococcaceae</taxon>
        <taxon>Deinococcus</taxon>
    </lineage>
</organism>
<dbReference type="RefSeq" id="WP_380061047.1">
    <property type="nucleotide sequence ID" value="NZ_JBHSEI010000004.1"/>
</dbReference>
<feature type="compositionally biased region" description="Polar residues" evidence="1">
    <location>
        <begin position="36"/>
        <end position="46"/>
    </location>
</feature>
<dbReference type="Proteomes" id="UP001595952">
    <property type="component" value="Unassembled WGS sequence"/>
</dbReference>
<evidence type="ECO:0000256" key="1">
    <source>
        <dbReference type="SAM" id="MobiDB-lite"/>
    </source>
</evidence>
<protein>
    <submittedName>
        <fullName evidence="2">Uncharacterized protein</fullName>
    </submittedName>
</protein>
<name>A0ABV9I8J8_9DEIO</name>
<dbReference type="EMBL" id="JBHSEI010000004">
    <property type="protein sequence ID" value="MFC4638031.1"/>
    <property type="molecule type" value="Genomic_DNA"/>
</dbReference>
<reference evidence="3" key="1">
    <citation type="journal article" date="2019" name="Int. J. Syst. Evol. Microbiol.">
        <title>The Global Catalogue of Microorganisms (GCM) 10K type strain sequencing project: providing services to taxonomists for standard genome sequencing and annotation.</title>
        <authorList>
            <consortium name="The Broad Institute Genomics Platform"/>
            <consortium name="The Broad Institute Genome Sequencing Center for Infectious Disease"/>
            <person name="Wu L."/>
            <person name="Ma J."/>
        </authorList>
    </citation>
    <scope>NUCLEOTIDE SEQUENCE [LARGE SCALE GENOMIC DNA]</scope>
    <source>
        <strain evidence="3">CCUG 55995</strain>
    </source>
</reference>
<evidence type="ECO:0000313" key="2">
    <source>
        <dbReference type="EMBL" id="MFC4638031.1"/>
    </source>
</evidence>
<keyword evidence="3" id="KW-1185">Reference proteome</keyword>
<proteinExistence type="predicted"/>
<sequence>MTEIINVRLTVTARGFENGSNKENDFASVAAPTFGPDSSSTLAQTH</sequence>